<dbReference type="InterPro" id="IPR036890">
    <property type="entry name" value="HATPase_C_sf"/>
</dbReference>
<dbReference type="InterPro" id="IPR003660">
    <property type="entry name" value="HAMP_dom"/>
</dbReference>
<evidence type="ECO:0000256" key="14">
    <source>
        <dbReference type="SAM" id="Coils"/>
    </source>
</evidence>
<feature type="transmembrane region" description="Helical" evidence="15">
    <location>
        <begin position="173"/>
        <end position="196"/>
    </location>
</feature>
<dbReference type="PANTHER" id="PTHR45528:SF1">
    <property type="entry name" value="SENSOR HISTIDINE KINASE CPXA"/>
    <property type="match status" value="1"/>
</dbReference>
<keyword evidence="5" id="KW-0597">Phosphoprotein</keyword>
<dbReference type="SUPFAM" id="SSF47384">
    <property type="entry name" value="Homodimeric domain of signal transducing histidine kinase"/>
    <property type="match status" value="1"/>
</dbReference>
<feature type="domain" description="Histidine kinase" evidence="16">
    <location>
        <begin position="269"/>
        <end position="483"/>
    </location>
</feature>
<comment type="catalytic activity">
    <reaction evidence="1">
        <text>ATP + protein L-histidine = ADP + protein N-phospho-L-histidine.</text>
        <dbReference type="EC" id="2.7.13.3"/>
    </reaction>
</comment>
<keyword evidence="19" id="KW-1185">Reference proteome</keyword>
<dbReference type="InterPro" id="IPR003594">
    <property type="entry name" value="HATPase_dom"/>
</dbReference>
<evidence type="ECO:0000256" key="5">
    <source>
        <dbReference type="ARBA" id="ARBA00022553"/>
    </source>
</evidence>
<evidence type="ECO:0000256" key="11">
    <source>
        <dbReference type="ARBA" id="ARBA00022989"/>
    </source>
</evidence>
<dbReference type="GO" id="GO:0000155">
    <property type="term" value="F:phosphorelay sensor kinase activity"/>
    <property type="evidence" value="ECO:0007669"/>
    <property type="project" value="InterPro"/>
</dbReference>
<keyword evidence="7 15" id="KW-0812">Transmembrane</keyword>
<feature type="transmembrane region" description="Helical" evidence="15">
    <location>
        <begin position="12"/>
        <end position="37"/>
    </location>
</feature>
<dbReference type="PROSITE" id="PS50885">
    <property type="entry name" value="HAMP"/>
    <property type="match status" value="1"/>
</dbReference>
<dbReference type="PRINTS" id="PR00344">
    <property type="entry name" value="BCTRLSENSOR"/>
</dbReference>
<keyword evidence="13 15" id="KW-0472">Membrane</keyword>
<dbReference type="SMART" id="SM00388">
    <property type="entry name" value="HisKA"/>
    <property type="match status" value="1"/>
</dbReference>
<dbReference type="SUPFAM" id="SSF55874">
    <property type="entry name" value="ATPase domain of HSP90 chaperone/DNA topoisomerase II/histidine kinase"/>
    <property type="match status" value="1"/>
</dbReference>
<keyword evidence="10" id="KW-0067">ATP-binding</keyword>
<dbReference type="InterPro" id="IPR005467">
    <property type="entry name" value="His_kinase_dom"/>
</dbReference>
<dbReference type="EC" id="2.7.13.3" evidence="3"/>
<keyword evidence="11 15" id="KW-1133">Transmembrane helix</keyword>
<keyword evidence="14" id="KW-0175">Coiled coil</keyword>
<evidence type="ECO:0000256" key="10">
    <source>
        <dbReference type="ARBA" id="ARBA00022840"/>
    </source>
</evidence>
<organism evidence="18 19">
    <name type="scientific">Clostridium cavendishii DSM 21758</name>
    <dbReference type="NCBI Taxonomy" id="1121302"/>
    <lineage>
        <taxon>Bacteria</taxon>
        <taxon>Bacillati</taxon>
        <taxon>Bacillota</taxon>
        <taxon>Clostridia</taxon>
        <taxon>Eubacteriales</taxon>
        <taxon>Clostridiaceae</taxon>
        <taxon>Clostridium</taxon>
    </lineage>
</organism>
<proteinExistence type="predicted"/>
<dbReference type="InterPro" id="IPR036097">
    <property type="entry name" value="HisK_dim/P_sf"/>
</dbReference>
<keyword evidence="6" id="KW-0808">Transferase</keyword>
<dbReference type="Gene3D" id="3.30.565.10">
    <property type="entry name" value="Histidine kinase-like ATPase, C-terminal domain"/>
    <property type="match status" value="1"/>
</dbReference>
<evidence type="ECO:0000256" key="9">
    <source>
        <dbReference type="ARBA" id="ARBA00022777"/>
    </source>
</evidence>
<evidence type="ECO:0000256" key="3">
    <source>
        <dbReference type="ARBA" id="ARBA00012438"/>
    </source>
</evidence>
<evidence type="ECO:0000256" key="7">
    <source>
        <dbReference type="ARBA" id="ARBA00022692"/>
    </source>
</evidence>
<reference evidence="18 19" key="1">
    <citation type="submission" date="2016-11" db="EMBL/GenBank/DDBJ databases">
        <authorList>
            <person name="Jaros S."/>
            <person name="Januszkiewicz K."/>
            <person name="Wedrychowicz H."/>
        </authorList>
    </citation>
    <scope>NUCLEOTIDE SEQUENCE [LARGE SCALE GENOMIC DNA]</scope>
    <source>
        <strain evidence="18 19">DSM 21758</strain>
    </source>
</reference>
<keyword evidence="4" id="KW-1003">Cell membrane</keyword>
<dbReference type="InterPro" id="IPR050398">
    <property type="entry name" value="HssS/ArlS-like"/>
</dbReference>
<dbReference type="PROSITE" id="PS50109">
    <property type="entry name" value="HIS_KIN"/>
    <property type="match status" value="1"/>
</dbReference>
<dbReference type="EMBL" id="FQZB01000007">
    <property type="protein sequence ID" value="SHJ24781.1"/>
    <property type="molecule type" value="Genomic_DNA"/>
</dbReference>
<evidence type="ECO:0000256" key="8">
    <source>
        <dbReference type="ARBA" id="ARBA00022741"/>
    </source>
</evidence>
<dbReference type="Proteomes" id="UP000184310">
    <property type="component" value="Unassembled WGS sequence"/>
</dbReference>
<feature type="domain" description="HAMP" evidence="17">
    <location>
        <begin position="202"/>
        <end position="254"/>
    </location>
</feature>
<dbReference type="CDD" id="cd00075">
    <property type="entry name" value="HATPase"/>
    <property type="match status" value="1"/>
</dbReference>
<dbReference type="SMART" id="SM00387">
    <property type="entry name" value="HATPase_c"/>
    <property type="match status" value="1"/>
</dbReference>
<evidence type="ECO:0000256" key="4">
    <source>
        <dbReference type="ARBA" id="ARBA00022475"/>
    </source>
</evidence>
<sequence length="483" mass="56271">MKKRFNFIKSKLNIKGFLIINYLVIFAILYICIQLSFASSNFVLGNFIFKNKVLNYSGGIDSIYNKDFSKIDISILEEIGGWIEILDENKKVIYVKGEKRDKVTQYSEKDLFELTALFVRKTDSKEHDYIGELSFVEGKNGEQYILIMKFDRKKMSPSMTYKPSLGYKKDIPFVLKTYGVMGLFIVLYLLIGLYIYSKISSKFITTPLKNFIAGIKKIKRCDYDVRTNVQGLKEMQEVEAEFNEMAMKLKEVTEENKRIDESKKRLLVDISHDLKTPITSIQGFSKLLLEENITEEEREKFLKIIYNKSIYSTLLIEDLFQMSKLEDAEYNIDLKEDNFSEWLRRLIIEYYEEFRNRSLNLDIDITEKPIIFRFDGNLMRRAISNILNNSLKHNKPNTTIAISCYLEEENVILKFGDDGDAIESPIRDKIFEPFVKSEMKKSEGSGLGLAITKKIIEKHGGKIELTSTDKEKNLFNICIPLKF</sequence>
<accession>A0A1M6HRG6</accession>
<evidence type="ECO:0000256" key="1">
    <source>
        <dbReference type="ARBA" id="ARBA00000085"/>
    </source>
</evidence>
<feature type="coiled-coil region" evidence="14">
    <location>
        <begin position="235"/>
        <end position="269"/>
    </location>
</feature>
<evidence type="ECO:0000313" key="18">
    <source>
        <dbReference type="EMBL" id="SHJ24781.1"/>
    </source>
</evidence>
<dbReference type="GO" id="GO:0005524">
    <property type="term" value="F:ATP binding"/>
    <property type="evidence" value="ECO:0007669"/>
    <property type="project" value="UniProtKB-KW"/>
</dbReference>
<evidence type="ECO:0000313" key="19">
    <source>
        <dbReference type="Proteomes" id="UP000184310"/>
    </source>
</evidence>
<protein>
    <recommendedName>
        <fullName evidence="3">histidine kinase</fullName>
        <ecNumber evidence="3">2.7.13.3</ecNumber>
    </recommendedName>
</protein>
<dbReference type="AlphaFoldDB" id="A0A1M6HRG6"/>
<evidence type="ECO:0000256" key="15">
    <source>
        <dbReference type="SAM" id="Phobius"/>
    </source>
</evidence>
<evidence type="ECO:0000259" key="17">
    <source>
        <dbReference type="PROSITE" id="PS50885"/>
    </source>
</evidence>
<keyword evidence="12" id="KW-0902">Two-component regulatory system</keyword>
<dbReference type="Pfam" id="PF00512">
    <property type="entry name" value="HisKA"/>
    <property type="match status" value="1"/>
</dbReference>
<dbReference type="Gene3D" id="6.10.340.10">
    <property type="match status" value="1"/>
</dbReference>
<evidence type="ECO:0000256" key="6">
    <source>
        <dbReference type="ARBA" id="ARBA00022679"/>
    </source>
</evidence>
<dbReference type="PANTHER" id="PTHR45528">
    <property type="entry name" value="SENSOR HISTIDINE KINASE CPXA"/>
    <property type="match status" value="1"/>
</dbReference>
<dbReference type="STRING" id="1121302.SAMN02745163_01555"/>
<keyword evidence="8" id="KW-0547">Nucleotide-binding</keyword>
<comment type="subcellular location">
    <subcellularLocation>
        <location evidence="2">Cell membrane</location>
        <topology evidence="2">Multi-pass membrane protein</topology>
    </subcellularLocation>
</comment>
<dbReference type="InterPro" id="IPR004358">
    <property type="entry name" value="Sig_transdc_His_kin-like_C"/>
</dbReference>
<gene>
    <name evidence="18" type="ORF">SAMN02745163_01555</name>
</gene>
<dbReference type="GO" id="GO:0005886">
    <property type="term" value="C:plasma membrane"/>
    <property type="evidence" value="ECO:0007669"/>
    <property type="project" value="UniProtKB-SubCell"/>
</dbReference>
<dbReference type="InterPro" id="IPR003661">
    <property type="entry name" value="HisK_dim/P_dom"/>
</dbReference>
<dbReference type="OrthoDB" id="335833at2"/>
<dbReference type="SMART" id="SM00304">
    <property type="entry name" value="HAMP"/>
    <property type="match status" value="1"/>
</dbReference>
<dbReference type="CDD" id="cd06225">
    <property type="entry name" value="HAMP"/>
    <property type="match status" value="1"/>
</dbReference>
<dbReference type="Pfam" id="PF02518">
    <property type="entry name" value="HATPase_c"/>
    <property type="match status" value="1"/>
</dbReference>
<dbReference type="CDD" id="cd00082">
    <property type="entry name" value="HisKA"/>
    <property type="match status" value="1"/>
</dbReference>
<dbReference type="Gene3D" id="1.10.287.130">
    <property type="match status" value="1"/>
</dbReference>
<evidence type="ECO:0000256" key="2">
    <source>
        <dbReference type="ARBA" id="ARBA00004651"/>
    </source>
</evidence>
<evidence type="ECO:0000259" key="16">
    <source>
        <dbReference type="PROSITE" id="PS50109"/>
    </source>
</evidence>
<name>A0A1M6HRG6_9CLOT</name>
<evidence type="ECO:0000256" key="12">
    <source>
        <dbReference type="ARBA" id="ARBA00023012"/>
    </source>
</evidence>
<keyword evidence="9 18" id="KW-0418">Kinase</keyword>
<evidence type="ECO:0000256" key="13">
    <source>
        <dbReference type="ARBA" id="ARBA00023136"/>
    </source>
</evidence>